<evidence type="ECO:0000313" key="4">
    <source>
        <dbReference type="Proteomes" id="UP000886861"/>
    </source>
</evidence>
<accession>A0A9D1SYC1</accession>
<organism evidence="3 4">
    <name type="scientific">Candidatus Caccopulliclostridium gallistercoris</name>
    <dbReference type="NCBI Taxonomy" id="2840719"/>
    <lineage>
        <taxon>Bacteria</taxon>
        <taxon>Bacillati</taxon>
        <taxon>Bacillota</taxon>
        <taxon>Clostridia</taxon>
        <taxon>Candidatus Caccopulliclostridium</taxon>
    </lineage>
</organism>
<feature type="signal peptide" evidence="2">
    <location>
        <begin position="1"/>
        <end position="27"/>
    </location>
</feature>
<gene>
    <name evidence="3" type="ORF">IAA62_00830</name>
</gene>
<dbReference type="Proteomes" id="UP000886861">
    <property type="component" value="Unassembled WGS sequence"/>
</dbReference>
<dbReference type="AlphaFoldDB" id="A0A9D1SYC1"/>
<sequence length="186" mass="19508">MKKKFKLFATIGSLALAVCMMTIGVLAAATVSLNVTSEVTFDATATSLYVSYTAKVERASSAAFTSPETLGTEKNANNGSESSGNASSGTLEAWNPTGVAFEEGKQFIRYTIIFTNNTSDRNIKVEVADAPSDLVGQITVTNNSTGLDSIAPTKTGTWSITLELTDASRSVSGYTVSPTFTISFVA</sequence>
<comment type="caution">
    <text evidence="3">The sequence shown here is derived from an EMBL/GenBank/DDBJ whole genome shotgun (WGS) entry which is preliminary data.</text>
</comment>
<keyword evidence="2" id="KW-0732">Signal</keyword>
<name>A0A9D1SYC1_9FIRM</name>
<proteinExistence type="predicted"/>
<feature type="compositionally biased region" description="Low complexity" evidence="1">
    <location>
        <begin position="75"/>
        <end position="89"/>
    </location>
</feature>
<feature type="region of interest" description="Disordered" evidence="1">
    <location>
        <begin position="63"/>
        <end position="89"/>
    </location>
</feature>
<evidence type="ECO:0000256" key="2">
    <source>
        <dbReference type="SAM" id="SignalP"/>
    </source>
</evidence>
<reference evidence="3" key="2">
    <citation type="journal article" date="2021" name="PeerJ">
        <title>Extensive microbial diversity within the chicken gut microbiome revealed by metagenomics and culture.</title>
        <authorList>
            <person name="Gilroy R."/>
            <person name="Ravi A."/>
            <person name="Getino M."/>
            <person name="Pursley I."/>
            <person name="Horton D.L."/>
            <person name="Alikhan N.F."/>
            <person name="Baker D."/>
            <person name="Gharbi K."/>
            <person name="Hall N."/>
            <person name="Watson M."/>
            <person name="Adriaenssens E.M."/>
            <person name="Foster-Nyarko E."/>
            <person name="Jarju S."/>
            <person name="Secka A."/>
            <person name="Antonio M."/>
            <person name="Oren A."/>
            <person name="Chaudhuri R.R."/>
            <person name="La Ragione R."/>
            <person name="Hildebrand F."/>
            <person name="Pallen M.J."/>
        </authorList>
    </citation>
    <scope>NUCLEOTIDE SEQUENCE</scope>
    <source>
        <strain evidence="3">CHK186-9395</strain>
    </source>
</reference>
<evidence type="ECO:0000256" key="1">
    <source>
        <dbReference type="SAM" id="MobiDB-lite"/>
    </source>
</evidence>
<feature type="chain" id="PRO_5039066944" evidence="2">
    <location>
        <begin position="28"/>
        <end position="186"/>
    </location>
</feature>
<feature type="compositionally biased region" description="Polar residues" evidence="1">
    <location>
        <begin position="63"/>
        <end position="74"/>
    </location>
</feature>
<evidence type="ECO:0000313" key="3">
    <source>
        <dbReference type="EMBL" id="HIV01089.1"/>
    </source>
</evidence>
<protein>
    <submittedName>
        <fullName evidence="3">Uncharacterized protein</fullName>
    </submittedName>
</protein>
<dbReference type="EMBL" id="DVOJ01000004">
    <property type="protein sequence ID" value="HIV01089.1"/>
    <property type="molecule type" value="Genomic_DNA"/>
</dbReference>
<reference evidence="3" key="1">
    <citation type="submission" date="2020-10" db="EMBL/GenBank/DDBJ databases">
        <authorList>
            <person name="Gilroy R."/>
        </authorList>
    </citation>
    <scope>NUCLEOTIDE SEQUENCE</scope>
    <source>
        <strain evidence="3">CHK186-9395</strain>
    </source>
</reference>